<evidence type="ECO:0000256" key="3">
    <source>
        <dbReference type="ARBA" id="ARBA00022553"/>
    </source>
</evidence>
<evidence type="ECO:0000256" key="4">
    <source>
        <dbReference type="ARBA" id="ARBA00022679"/>
    </source>
</evidence>
<evidence type="ECO:0000259" key="11">
    <source>
        <dbReference type="PROSITE" id="PS50110"/>
    </source>
</evidence>
<reference evidence="12" key="1">
    <citation type="submission" date="2022-11" db="EMBL/GenBank/DDBJ databases">
        <title>Draft genome sequence of Hoeflea poritis E7-10 and Hoeflea prorocentri PM5-8, separated from scleractinian coral Porites lutea and marine dinoflagellate.</title>
        <authorList>
            <person name="Zhang G."/>
            <person name="Wei Q."/>
            <person name="Cai L."/>
        </authorList>
    </citation>
    <scope>NUCLEOTIDE SEQUENCE</scope>
    <source>
        <strain evidence="12">PM5-8</strain>
    </source>
</reference>
<evidence type="ECO:0000256" key="5">
    <source>
        <dbReference type="ARBA" id="ARBA00022741"/>
    </source>
</evidence>
<comment type="caution">
    <text evidence="12">The sequence shown here is derived from an EMBL/GenBank/DDBJ whole genome shotgun (WGS) entry which is preliminary data.</text>
</comment>
<dbReference type="InterPro" id="IPR000014">
    <property type="entry name" value="PAS"/>
</dbReference>
<evidence type="ECO:0000256" key="6">
    <source>
        <dbReference type="ARBA" id="ARBA00022777"/>
    </source>
</evidence>
<dbReference type="InterPro" id="IPR001789">
    <property type="entry name" value="Sig_transdc_resp-reg_receiver"/>
</dbReference>
<dbReference type="PRINTS" id="PR00344">
    <property type="entry name" value="BCTRLSENSOR"/>
</dbReference>
<dbReference type="SUPFAM" id="SSF52172">
    <property type="entry name" value="CheY-like"/>
    <property type="match status" value="1"/>
</dbReference>
<dbReference type="InterPro" id="IPR005467">
    <property type="entry name" value="His_kinase_dom"/>
</dbReference>
<dbReference type="Proteomes" id="UP001151234">
    <property type="component" value="Unassembled WGS sequence"/>
</dbReference>
<dbReference type="PROSITE" id="PS50110">
    <property type="entry name" value="RESPONSE_REGULATORY"/>
    <property type="match status" value="1"/>
</dbReference>
<feature type="modified residue" description="4-aspartylphosphate" evidence="9">
    <location>
        <position position="897"/>
    </location>
</feature>
<dbReference type="InterPro" id="IPR036890">
    <property type="entry name" value="HATPase_C_sf"/>
</dbReference>
<evidence type="ECO:0000313" key="13">
    <source>
        <dbReference type="Proteomes" id="UP001151234"/>
    </source>
</evidence>
<dbReference type="Pfam" id="PF13426">
    <property type="entry name" value="PAS_9"/>
    <property type="match status" value="1"/>
</dbReference>
<dbReference type="CDD" id="cd00082">
    <property type="entry name" value="HisKA"/>
    <property type="match status" value="1"/>
</dbReference>
<evidence type="ECO:0000256" key="2">
    <source>
        <dbReference type="ARBA" id="ARBA00012438"/>
    </source>
</evidence>
<dbReference type="InterPro" id="IPR004358">
    <property type="entry name" value="Sig_transdc_His_kin-like_C"/>
</dbReference>
<dbReference type="InterPro" id="IPR003594">
    <property type="entry name" value="HATPase_dom"/>
</dbReference>
<dbReference type="Gene3D" id="3.30.450.20">
    <property type="entry name" value="PAS domain"/>
    <property type="match status" value="4"/>
</dbReference>
<dbReference type="InterPro" id="IPR036097">
    <property type="entry name" value="HisK_dim/P_sf"/>
</dbReference>
<dbReference type="PANTHER" id="PTHR43065">
    <property type="entry name" value="SENSOR HISTIDINE KINASE"/>
    <property type="match status" value="1"/>
</dbReference>
<comment type="catalytic activity">
    <reaction evidence="1">
        <text>ATP + protein L-histidine = ADP + protein N-phospho-L-histidine.</text>
        <dbReference type="EC" id="2.7.13.3"/>
    </reaction>
</comment>
<dbReference type="Pfam" id="PF13188">
    <property type="entry name" value="PAS_8"/>
    <property type="match status" value="1"/>
</dbReference>
<dbReference type="SMART" id="SM00388">
    <property type="entry name" value="HisKA"/>
    <property type="match status" value="1"/>
</dbReference>
<dbReference type="Pfam" id="PF00072">
    <property type="entry name" value="Response_reg"/>
    <property type="match status" value="1"/>
</dbReference>
<dbReference type="PROSITE" id="PS50109">
    <property type="entry name" value="HIS_KIN"/>
    <property type="match status" value="1"/>
</dbReference>
<keyword evidence="3 9" id="KW-0597">Phosphoprotein</keyword>
<proteinExistence type="predicted"/>
<keyword evidence="6" id="KW-0418">Kinase</keyword>
<feature type="domain" description="Response regulatory" evidence="11">
    <location>
        <begin position="848"/>
        <end position="964"/>
    </location>
</feature>
<dbReference type="SMART" id="SM00387">
    <property type="entry name" value="HATPase_c"/>
    <property type="match status" value="1"/>
</dbReference>
<feature type="domain" description="Histidine kinase" evidence="10">
    <location>
        <begin position="615"/>
        <end position="828"/>
    </location>
</feature>
<dbReference type="Gene3D" id="3.40.50.2300">
    <property type="match status" value="1"/>
</dbReference>
<keyword evidence="8" id="KW-0902">Two-component regulatory system</keyword>
<dbReference type="SMART" id="SM00091">
    <property type="entry name" value="PAS"/>
    <property type="match status" value="4"/>
</dbReference>
<protein>
    <recommendedName>
        <fullName evidence="2">histidine kinase</fullName>
        <ecNumber evidence="2">2.7.13.3</ecNumber>
    </recommendedName>
</protein>
<dbReference type="EMBL" id="JAPJZI010000002">
    <property type="protein sequence ID" value="MDA5401378.1"/>
    <property type="molecule type" value="Genomic_DNA"/>
</dbReference>
<evidence type="ECO:0000256" key="7">
    <source>
        <dbReference type="ARBA" id="ARBA00022840"/>
    </source>
</evidence>
<dbReference type="AlphaFoldDB" id="A0A9X3ZJY3"/>
<dbReference type="Gene3D" id="1.10.287.130">
    <property type="match status" value="1"/>
</dbReference>
<dbReference type="RefSeq" id="WP_267993367.1">
    <property type="nucleotide sequence ID" value="NZ_JAPJZI010000002.1"/>
</dbReference>
<dbReference type="Gene3D" id="3.30.565.10">
    <property type="entry name" value="Histidine kinase-like ATPase, C-terminal domain"/>
    <property type="match status" value="1"/>
</dbReference>
<organism evidence="12 13">
    <name type="scientific">Hoeflea prorocentri</name>
    <dbReference type="NCBI Taxonomy" id="1922333"/>
    <lineage>
        <taxon>Bacteria</taxon>
        <taxon>Pseudomonadati</taxon>
        <taxon>Pseudomonadota</taxon>
        <taxon>Alphaproteobacteria</taxon>
        <taxon>Hyphomicrobiales</taxon>
        <taxon>Rhizobiaceae</taxon>
        <taxon>Hoeflea</taxon>
    </lineage>
</organism>
<evidence type="ECO:0000259" key="10">
    <source>
        <dbReference type="PROSITE" id="PS50109"/>
    </source>
</evidence>
<gene>
    <name evidence="12" type="ORF">OQ273_22585</name>
</gene>
<dbReference type="EC" id="2.7.13.3" evidence="2"/>
<dbReference type="Pfam" id="PF02518">
    <property type="entry name" value="HATPase_c"/>
    <property type="match status" value="1"/>
</dbReference>
<dbReference type="NCBIfam" id="TIGR00229">
    <property type="entry name" value="sensory_box"/>
    <property type="match status" value="1"/>
</dbReference>
<dbReference type="InterPro" id="IPR011006">
    <property type="entry name" value="CheY-like_superfamily"/>
</dbReference>
<dbReference type="InterPro" id="IPR003661">
    <property type="entry name" value="HisK_dim/P_dom"/>
</dbReference>
<dbReference type="PANTHER" id="PTHR43065:SF10">
    <property type="entry name" value="PEROXIDE STRESS-ACTIVATED HISTIDINE KINASE MAK3"/>
    <property type="match status" value="1"/>
</dbReference>
<evidence type="ECO:0000256" key="8">
    <source>
        <dbReference type="ARBA" id="ARBA00023012"/>
    </source>
</evidence>
<accession>A0A9X3ZJY3</accession>
<name>A0A9X3ZJY3_9HYPH</name>
<dbReference type="Pfam" id="PF00512">
    <property type="entry name" value="HisKA"/>
    <property type="match status" value="1"/>
</dbReference>
<dbReference type="SMART" id="SM00448">
    <property type="entry name" value="REC"/>
    <property type="match status" value="1"/>
</dbReference>
<dbReference type="SUPFAM" id="SSF47384">
    <property type="entry name" value="Homodimeric domain of signal transducing histidine kinase"/>
    <property type="match status" value="1"/>
</dbReference>
<dbReference type="Pfam" id="PF12860">
    <property type="entry name" value="PAS_7"/>
    <property type="match status" value="1"/>
</dbReference>
<dbReference type="InterPro" id="IPR035965">
    <property type="entry name" value="PAS-like_dom_sf"/>
</dbReference>
<keyword evidence="5" id="KW-0547">Nucleotide-binding</keyword>
<dbReference type="GO" id="GO:0000155">
    <property type="term" value="F:phosphorelay sensor kinase activity"/>
    <property type="evidence" value="ECO:0007669"/>
    <property type="project" value="InterPro"/>
</dbReference>
<dbReference type="SUPFAM" id="SSF55785">
    <property type="entry name" value="PYP-like sensor domain (PAS domain)"/>
    <property type="match status" value="4"/>
</dbReference>
<evidence type="ECO:0000313" key="12">
    <source>
        <dbReference type="EMBL" id="MDA5401378.1"/>
    </source>
</evidence>
<keyword evidence="4" id="KW-0808">Transferase</keyword>
<dbReference type="SUPFAM" id="SSF55874">
    <property type="entry name" value="ATPase domain of HSP90 chaperone/DNA topoisomerase II/histidine kinase"/>
    <property type="match status" value="1"/>
</dbReference>
<sequence>MSRHATIDHSAAFVRFDAHGALAEASGEFETLAGIVSGRAGRDDVLCEYLERFDSINQSDIGQTTDDRLRAAALWQGHRGAPLEARMKDGRWRLLSSCPAQDGGTLYISVDITGQKDKHSLMQFLVENIPLPMWVNRIETGEVLYSNSASNRLYNVKPDALDDRTISEFFFDTDDSIEMLRKLQLKGSIENYPVKTKSDSGKEILVRGCAVLTERGGDEIVLNAIQDLMDRTELEEDTVKARDMLRDAIESLSEGFALYDEDNRLVMFNERYKEMNHAVADILEPGLDWEILMRETARRGIYADAVGHEDEWVSGRIENGIEYIQDYELRHTDGTCYLVSVHPTKLGGFVVTRTDVTERKLAEAAERDGDLLIRQVLEASPAPVVMARVGDGRILYRNPAAAELFGKVKAATEFYVSIDDRADYITTLLADGHVDDYKLTLINRDGDEFPASAYGRLAEYKGEEVVVTTTIDLTRLNEAEAMIRKVLEACPVPVQMTNAETGRLLFRSPETTALFGPVEIAGDYYVDAGERQAYIDILHKKGWVDEHKVKLLNAKGEEFWGSISARLIEFNGEDVIVSNTRDLTGELALQDELSSQRELLFQNEKMSALGELLAGVAHELNNPLSIVVGHSLMLREEATDPDSIARIEKISAAAERCAKIVKTFLAMARQQPTKMENTDVNALISTAVDVAGYGKHGEGLEIDCTLDREIPDIIADADQITQVIINLIINAEQAIMTAGKGKRITVSTGLSKSEDAVEIIVEDDGPGIPQNIMARIFEPFFTTKDVGDGTGIGLAFCHRIIHSHGGHIWVDAEYLSGSRFVIQLPVSKQAESEPAEDGDAERNRVGVRALIVDDEVEVAELIAEILKKEGFRVDLAHTGDEAAQRLRENRYGLLLSDLNMPGIDGRGLFEIVRDEYPDLLERTAFITGDTMGVASQSLLRESQCAYLEKPVSPAELRELVYGILKSEKDDG</sequence>
<keyword evidence="7" id="KW-0067">ATP-binding</keyword>
<evidence type="ECO:0000256" key="1">
    <source>
        <dbReference type="ARBA" id="ARBA00000085"/>
    </source>
</evidence>
<evidence type="ECO:0000256" key="9">
    <source>
        <dbReference type="PROSITE-ProRule" id="PRU00169"/>
    </source>
</evidence>
<keyword evidence="13" id="KW-1185">Reference proteome</keyword>
<dbReference type="GO" id="GO:0005524">
    <property type="term" value="F:ATP binding"/>
    <property type="evidence" value="ECO:0007669"/>
    <property type="project" value="UniProtKB-KW"/>
</dbReference>